<organism evidence="4 5">
    <name type="scientific">Candidatus Mesenet longicola</name>
    <dbReference type="NCBI Taxonomy" id="1892558"/>
    <lineage>
        <taxon>Bacteria</taxon>
        <taxon>Pseudomonadati</taxon>
        <taxon>Pseudomonadota</taxon>
        <taxon>Alphaproteobacteria</taxon>
        <taxon>Rickettsiales</taxon>
        <taxon>Anaplasmataceae</taxon>
        <taxon>Candidatus Mesenet</taxon>
    </lineage>
</organism>
<evidence type="ECO:0000256" key="1">
    <source>
        <dbReference type="ARBA" id="ARBA00022737"/>
    </source>
</evidence>
<feature type="repeat" description="ANK" evidence="3">
    <location>
        <begin position="83"/>
        <end position="115"/>
    </location>
</feature>
<dbReference type="EMBL" id="BNGU01000003">
    <property type="protein sequence ID" value="GHM59108.1"/>
    <property type="molecule type" value="Genomic_DNA"/>
</dbReference>
<keyword evidence="5" id="KW-1185">Reference proteome</keyword>
<evidence type="ECO:0000313" key="4">
    <source>
        <dbReference type="EMBL" id="GHM59108.1"/>
    </source>
</evidence>
<dbReference type="AlphaFoldDB" id="A0A8J3HRS0"/>
<keyword evidence="1" id="KW-0677">Repeat</keyword>
<dbReference type="SUPFAM" id="SSF48403">
    <property type="entry name" value="Ankyrin repeat"/>
    <property type="match status" value="1"/>
</dbReference>
<dbReference type="InterPro" id="IPR002110">
    <property type="entry name" value="Ankyrin_rpt"/>
</dbReference>
<keyword evidence="2 3" id="KW-0040">ANK repeat</keyword>
<evidence type="ECO:0000313" key="5">
    <source>
        <dbReference type="Proteomes" id="UP000637906"/>
    </source>
</evidence>
<evidence type="ECO:0008006" key="6">
    <source>
        <dbReference type="Google" id="ProtNLM"/>
    </source>
</evidence>
<reference evidence="4 5" key="1">
    <citation type="journal article" date="2021" name="Microb. Ecol.">
        <title>Candidatus Mesenet longicola: Novel Endosymbionts of Brontispa longissima that Induce Cytoplasmic Incompatibility.</title>
        <authorList>
            <person name="Takano S."/>
            <person name="Gotoh Y."/>
            <person name="Hayashi T."/>
        </authorList>
    </citation>
    <scope>NUCLEOTIDE SEQUENCE [LARGE SCALE GENOMIC DNA]</scope>
    <source>
        <strain evidence="4">L5</strain>
    </source>
</reference>
<dbReference type="SMART" id="SM00248">
    <property type="entry name" value="ANK"/>
    <property type="match status" value="2"/>
</dbReference>
<comment type="caution">
    <text evidence="4">The sequence shown here is derived from an EMBL/GenBank/DDBJ whole genome shotgun (WGS) entry which is preliminary data.</text>
</comment>
<dbReference type="PROSITE" id="PS50088">
    <property type="entry name" value="ANK_REPEAT"/>
    <property type="match status" value="2"/>
</dbReference>
<dbReference type="Gene3D" id="1.25.40.20">
    <property type="entry name" value="Ankyrin repeat-containing domain"/>
    <property type="match status" value="2"/>
</dbReference>
<sequence length="264" mass="29447">MPINQKLLDAIKLGNEEGIKLYVRDRACSDDYDYYDTDCINVNIQNDEYNNWSLLHYAIFYNKPNVVRLLLNLGVDLEIKAKKGMRPLHLAVFYNRIEIAKILLDEGADVNVVGNLGNTPLDNARRKYSSNEDYKNITELLEEVVHNRTTISSTIEAIIASNISNGITDMKNSTTPSLITATTVVPQHLHQDPKNTTSLLFLGDNAENSAFSQASSFPSINGNALLMFIGYICTYAYRKMFSTDGPSTVMSAPSLGQDHTLKLS</sequence>
<name>A0A8J3HRS0_9RICK</name>
<dbReference type="InterPro" id="IPR036770">
    <property type="entry name" value="Ankyrin_rpt-contain_sf"/>
</dbReference>
<dbReference type="Pfam" id="PF12796">
    <property type="entry name" value="Ank_2"/>
    <property type="match status" value="1"/>
</dbReference>
<dbReference type="PANTHER" id="PTHR24198">
    <property type="entry name" value="ANKYRIN REPEAT AND PROTEIN KINASE DOMAIN-CONTAINING PROTEIN"/>
    <property type="match status" value="1"/>
</dbReference>
<dbReference type="PANTHER" id="PTHR24198:SF165">
    <property type="entry name" value="ANKYRIN REPEAT-CONTAINING PROTEIN-RELATED"/>
    <property type="match status" value="1"/>
</dbReference>
<evidence type="ECO:0000256" key="3">
    <source>
        <dbReference type="PROSITE-ProRule" id="PRU00023"/>
    </source>
</evidence>
<dbReference type="Proteomes" id="UP000637906">
    <property type="component" value="Unassembled WGS sequence"/>
</dbReference>
<accession>A0A8J3HRS0</accession>
<dbReference type="PROSITE" id="PS50297">
    <property type="entry name" value="ANK_REP_REGION"/>
    <property type="match status" value="2"/>
</dbReference>
<protein>
    <recommendedName>
        <fullName evidence="6">Ankyrin repeat domain-containing protein</fullName>
    </recommendedName>
</protein>
<gene>
    <name evidence="4" type="ORF">sL5_01010</name>
</gene>
<feature type="repeat" description="ANK" evidence="3">
    <location>
        <begin position="50"/>
        <end position="82"/>
    </location>
</feature>
<proteinExistence type="predicted"/>
<evidence type="ECO:0000256" key="2">
    <source>
        <dbReference type="ARBA" id="ARBA00023043"/>
    </source>
</evidence>